<dbReference type="Pfam" id="PF09335">
    <property type="entry name" value="VTT_dom"/>
    <property type="match status" value="1"/>
</dbReference>
<organism evidence="10 11">
    <name type="scientific">Thermomonospora umbrina</name>
    <dbReference type="NCBI Taxonomy" id="111806"/>
    <lineage>
        <taxon>Bacteria</taxon>
        <taxon>Bacillati</taxon>
        <taxon>Actinomycetota</taxon>
        <taxon>Actinomycetes</taxon>
        <taxon>Streptosporangiales</taxon>
        <taxon>Thermomonosporaceae</taxon>
        <taxon>Thermomonospora</taxon>
    </lineage>
</organism>
<evidence type="ECO:0000256" key="6">
    <source>
        <dbReference type="ARBA" id="ARBA00023136"/>
    </source>
</evidence>
<dbReference type="EMBL" id="QTTT01000001">
    <property type="protein sequence ID" value="REE97066.1"/>
    <property type="molecule type" value="Genomic_DNA"/>
</dbReference>
<keyword evidence="6 7" id="KW-0472">Membrane</keyword>
<feature type="transmembrane region" description="Helical" evidence="7">
    <location>
        <begin position="63"/>
        <end position="85"/>
    </location>
</feature>
<name>A0A3D9SMB0_9ACTN</name>
<keyword evidence="11" id="KW-1185">Reference proteome</keyword>
<dbReference type="InterPro" id="IPR032818">
    <property type="entry name" value="DedA-like"/>
</dbReference>
<keyword evidence="5 7" id="KW-1133">Transmembrane helix</keyword>
<dbReference type="InterPro" id="IPR032816">
    <property type="entry name" value="VTT_dom"/>
</dbReference>
<accession>A0A3D9SMB0</accession>
<feature type="transmembrane region" description="Helical" evidence="7">
    <location>
        <begin position="178"/>
        <end position="198"/>
    </location>
</feature>
<reference evidence="10 11" key="1">
    <citation type="submission" date="2018-08" db="EMBL/GenBank/DDBJ databases">
        <title>Sequencing the genomes of 1000 actinobacteria strains.</title>
        <authorList>
            <person name="Klenk H.-P."/>
        </authorList>
    </citation>
    <scope>NUCLEOTIDE SEQUENCE [LARGE SCALE GENOMIC DNA]</scope>
    <source>
        <strain evidence="10 11">DSM 43927</strain>
    </source>
</reference>
<gene>
    <name evidence="10" type="ORF">DFJ69_2522</name>
</gene>
<keyword evidence="4 7" id="KW-0812">Transmembrane</keyword>
<comment type="similarity">
    <text evidence="2 7">Belongs to the DedA family.</text>
</comment>
<evidence type="ECO:0000313" key="10">
    <source>
        <dbReference type="EMBL" id="REE97066.1"/>
    </source>
</evidence>
<dbReference type="PANTHER" id="PTHR30353:SF0">
    <property type="entry name" value="TRANSMEMBRANE PROTEIN"/>
    <property type="match status" value="1"/>
</dbReference>
<feature type="transmembrane region" description="Helical" evidence="7">
    <location>
        <begin position="150"/>
        <end position="172"/>
    </location>
</feature>
<evidence type="ECO:0000256" key="1">
    <source>
        <dbReference type="ARBA" id="ARBA00004651"/>
    </source>
</evidence>
<keyword evidence="3 7" id="KW-1003">Cell membrane</keyword>
<evidence type="ECO:0000259" key="9">
    <source>
        <dbReference type="Pfam" id="PF09335"/>
    </source>
</evidence>
<feature type="domain" description="VTT" evidence="9">
    <location>
        <begin position="34"/>
        <end position="169"/>
    </location>
</feature>
<feature type="transmembrane region" description="Helical" evidence="7">
    <location>
        <begin position="12"/>
        <end position="32"/>
    </location>
</feature>
<evidence type="ECO:0000256" key="3">
    <source>
        <dbReference type="ARBA" id="ARBA00022475"/>
    </source>
</evidence>
<protein>
    <submittedName>
        <fullName evidence="10">Membrane-associated protein</fullName>
    </submittedName>
</protein>
<evidence type="ECO:0000256" key="4">
    <source>
        <dbReference type="ARBA" id="ARBA00022692"/>
    </source>
</evidence>
<evidence type="ECO:0000313" key="11">
    <source>
        <dbReference type="Proteomes" id="UP000256661"/>
    </source>
</evidence>
<evidence type="ECO:0000256" key="7">
    <source>
        <dbReference type="RuleBase" id="RU367016"/>
    </source>
</evidence>
<dbReference type="OrthoDB" id="9813426at2"/>
<evidence type="ECO:0000256" key="8">
    <source>
        <dbReference type="SAM" id="MobiDB-lite"/>
    </source>
</evidence>
<comment type="caution">
    <text evidence="10">The sequence shown here is derived from an EMBL/GenBank/DDBJ whole genome shotgun (WGS) entry which is preliminary data.</text>
</comment>
<dbReference type="Proteomes" id="UP000256661">
    <property type="component" value="Unassembled WGS sequence"/>
</dbReference>
<feature type="transmembrane region" description="Helical" evidence="7">
    <location>
        <begin position="39"/>
        <end position="57"/>
    </location>
</feature>
<comment type="subcellular location">
    <subcellularLocation>
        <location evidence="1 7">Cell membrane</location>
        <topology evidence="1 7">Multi-pass membrane protein</topology>
    </subcellularLocation>
</comment>
<evidence type="ECO:0000256" key="5">
    <source>
        <dbReference type="ARBA" id="ARBA00022989"/>
    </source>
</evidence>
<evidence type="ECO:0000256" key="2">
    <source>
        <dbReference type="ARBA" id="ARBA00010792"/>
    </source>
</evidence>
<sequence length="230" mass="24922">MNFLNPESLIVTFGVVGILAIIFAETGLLFGCVLPGDSLLFAAGIFTVGSAASEIGLDRPLSLTVLLIGGPVCAIVGAQLGHWIGARYGRKLFERPDSKIFRQEWVDKAEHYFLKFGPAKAVVLARFIPIVRTFLNPLAGMLGMDARRFFVWNVIGGILWTDGLFLLGHFLGSQIPNIEAYILPGIAVIVLLSVIPIVREIMKGRRANRSGANKNASEESRPSLSGDSSR</sequence>
<proteinExistence type="inferred from homology"/>
<dbReference type="PANTHER" id="PTHR30353">
    <property type="entry name" value="INNER MEMBRANE PROTEIN DEDA-RELATED"/>
    <property type="match status" value="1"/>
</dbReference>
<dbReference type="AlphaFoldDB" id="A0A3D9SMB0"/>
<feature type="region of interest" description="Disordered" evidence="8">
    <location>
        <begin position="209"/>
        <end position="230"/>
    </location>
</feature>
<dbReference type="GO" id="GO:0005886">
    <property type="term" value="C:plasma membrane"/>
    <property type="evidence" value="ECO:0007669"/>
    <property type="project" value="UniProtKB-SubCell"/>
</dbReference>